<organism evidence="1 2">
    <name type="scientific">Paenibacillus gallinarum</name>
    <dbReference type="NCBI Taxonomy" id="2762232"/>
    <lineage>
        <taxon>Bacteria</taxon>
        <taxon>Bacillati</taxon>
        <taxon>Bacillota</taxon>
        <taxon>Bacilli</taxon>
        <taxon>Bacillales</taxon>
        <taxon>Paenibacillaceae</taxon>
        <taxon>Paenibacillus</taxon>
    </lineage>
</organism>
<accession>A0ABR8STF2</accession>
<evidence type="ECO:0008006" key="3">
    <source>
        <dbReference type="Google" id="ProtNLM"/>
    </source>
</evidence>
<dbReference type="RefSeq" id="WP_191797610.1">
    <property type="nucleotide sequence ID" value="NZ_JACSQL010000001.1"/>
</dbReference>
<name>A0ABR8STF2_9BACL</name>
<evidence type="ECO:0000313" key="1">
    <source>
        <dbReference type="EMBL" id="MBD7966773.1"/>
    </source>
</evidence>
<gene>
    <name evidence="1" type="ORF">H9647_01730</name>
</gene>
<proteinExistence type="predicted"/>
<dbReference type="Proteomes" id="UP000608071">
    <property type="component" value="Unassembled WGS sequence"/>
</dbReference>
<reference evidence="1 2" key="1">
    <citation type="submission" date="2020-08" db="EMBL/GenBank/DDBJ databases">
        <title>A Genomic Blueprint of the Chicken Gut Microbiome.</title>
        <authorList>
            <person name="Gilroy R."/>
            <person name="Ravi A."/>
            <person name="Getino M."/>
            <person name="Pursley I."/>
            <person name="Horton D.L."/>
            <person name="Alikhan N.-F."/>
            <person name="Baker D."/>
            <person name="Gharbi K."/>
            <person name="Hall N."/>
            <person name="Watson M."/>
            <person name="Adriaenssens E.M."/>
            <person name="Foster-Nyarko E."/>
            <person name="Jarju S."/>
            <person name="Secka A."/>
            <person name="Antonio M."/>
            <person name="Oren A."/>
            <person name="Chaudhuri R."/>
            <person name="La Ragione R.M."/>
            <person name="Hildebrand F."/>
            <person name="Pallen M.J."/>
        </authorList>
    </citation>
    <scope>NUCLEOTIDE SEQUENCE [LARGE SCALE GENOMIC DNA]</scope>
    <source>
        <strain evidence="1 2">Sa2BVA9</strain>
    </source>
</reference>
<keyword evidence="2" id="KW-1185">Reference proteome</keyword>
<sequence length="100" mass="12211">MFVKMYIYHVNLARIAEYEKIMERADKLYKRYVNYELFYMESEEEPGKFIEVQTYASEELYEIGHKLINKDPEFMDLYQSFEAVLAPNNKEIHEETLRDH</sequence>
<dbReference type="EMBL" id="JACSQL010000001">
    <property type="protein sequence ID" value="MBD7966773.1"/>
    <property type="molecule type" value="Genomic_DNA"/>
</dbReference>
<evidence type="ECO:0000313" key="2">
    <source>
        <dbReference type="Proteomes" id="UP000608071"/>
    </source>
</evidence>
<protein>
    <recommendedName>
        <fullName evidence="3">ABM domain-containing protein</fullName>
    </recommendedName>
</protein>
<comment type="caution">
    <text evidence="1">The sequence shown here is derived from an EMBL/GenBank/DDBJ whole genome shotgun (WGS) entry which is preliminary data.</text>
</comment>